<evidence type="ECO:0000256" key="1">
    <source>
        <dbReference type="ARBA" id="ARBA00022679"/>
    </source>
</evidence>
<dbReference type="Proteomes" id="UP000196228">
    <property type="component" value="Chromosome"/>
</dbReference>
<dbReference type="EMBL" id="CP021383">
    <property type="protein sequence ID" value="ARU53249.1"/>
    <property type="molecule type" value="Genomic_DNA"/>
</dbReference>
<feature type="domain" description="N-acetyltransferase" evidence="3">
    <location>
        <begin position="67"/>
        <end position="224"/>
    </location>
</feature>
<proteinExistence type="predicted"/>
<dbReference type="InterPro" id="IPR000182">
    <property type="entry name" value="GNAT_dom"/>
</dbReference>
<evidence type="ECO:0000313" key="4">
    <source>
        <dbReference type="EMBL" id="ARU53249.1"/>
    </source>
</evidence>
<dbReference type="KEGG" id="cceu:CBR64_19250"/>
<dbReference type="Pfam" id="PF00583">
    <property type="entry name" value="Acetyltransf_1"/>
    <property type="match status" value="1"/>
</dbReference>
<name>A0A1Y0HZ03_CELCE</name>
<sequence length="283" mass="30210">MSRRPGRAIVLDWRPVVPGAVDTRSPRSAQSTADGAVRATWTISPPTSLGAVGPTVRTRRSAVRPAVEVRPAVGDDLPGIAVLCSEARRESASGAQICAPDEDRLVRHLSVLLTLPGGNVLVALHDGRPVGFVLARVLDPHLFADEPSLYVEAVYVGEDARRRGVGHALLSATADLAATAGATHVYSVPIPGSRGVQRFLARLGFGPVAGHRVVSTAVLQRRLAADLTPTRRGTRSLEDLIARRRRARTETMSGPVDLREFQAEYRSRSGVVTPVEARETLPG</sequence>
<evidence type="ECO:0000256" key="2">
    <source>
        <dbReference type="ARBA" id="ARBA00023315"/>
    </source>
</evidence>
<dbReference type="PROSITE" id="PS51186">
    <property type="entry name" value="GNAT"/>
    <property type="match status" value="1"/>
</dbReference>
<dbReference type="InterPro" id="IPR050832">
    <property type="entry name" value="Bact_Acetyltransf"/>
</dbReference>
<keyword evidence="2" id="KW-0012">Acyltransferase</keyword>
<protein>
    <recommendedName>
        <fullName evidence="3">N-acetyltransferase domain-containing protein</fullName>
    </recommendedName>
</protein>
<keyword evidence="1" id="KW-0808">Transferase</keyword>
<dbReference type="CDD" id="cd04301">
    <property type="entry name" value="NAT_SF"/>
    <property type="match status" value="1"/>
</dbReference>
<reference evidence="4 5" key="1">
    <citation type="submission" date="2017-05" db="EMBL/GenBank/DDBJ databases">
        <authorList>
            <person name="Song R."/>
            <person name="Chenine A.L."/>
            <person name="Ruprecht R.M."/>
        </authorList>
    </citation>
    <scope>NUCLEOTIDE SEQUENCE [LARGE SCALE GENOMIC DNA]</scope>
    <source>
        <strain evidence="4 5">PSBB019</strain>
    </source>
</reference>
<gene>
    <name evidence="4" type="ORF">CBR64_19250</name>
</gene>
<dbReference type="GO" id="GO:0016747">
    <property type="term" value="F:acyltransferase activity, transferring groups other than amino-acyl groups"/>
    <property type="evidence" value="ECO:0007669"/>
    <property type="project" value="InterPro"/>
</dbReference>
<evidence type="ECO:0000313" key="5">
    <source>
        <dbReference type="Proteomes" id="UP000196228"/>
    </source>
</evidence>
<dbReference type="PANTHER" id="PTHR43877">
    <property type="entry name" value="AMINOALKYLPHOSPHONATE N-ACETYLTRANSFERASE-RELATED-RELATED"/>
    <property type="match status" value="1"/>
</dbReference>
<organism evidence="4 5">
    <name type="scientific">Cellulosimicrobium cellulans</name>
    <name type="common">Arthrobacter luteus</name>
    <dbReference type="NCBI Taxonomy" id="1710"/>
    <lineage>
        <taxon>Bacteria</taxon>
        <taxon>Bacillati</taxon>
        <taxon>Actinomycetota</taxon>
        <taxon>Actinomycetes</taxon>
        <taxon>Micrococcales</taxon>
        <taxon>Promicromonosporaceae</taxon>
        <taxon>Cellulosimicrobium</taxon>
    </lineage>
</organism>
<accession>A0A1Y0HZ03</accession>
<dbReference type="Gene3D" id="3.40.630.30">
    <property type="match status" value="1"/>
</dbReference>
<evidence type="ECO:0000259" key="3">
    <source>
        <dbReference type="PROSITE" id="PS51186"/>
    </source>
</evidence>
<dbReference type="SUPFAM" id="SSF55729">
    <property type="entry name" value="Acyl-CoA N-acyltransferases (Nat)"/>
    <property type="match status" value="1"/>
</dbReference>
<dbReference type="InterPro" id="IPR016181">
    <property type="entry name" value="Acyl_CoA_acyltransferase"/>
</dbReference>
<dbReference type="AlphaFoldDB" id="A0A1Y0HZ03"/>